<protein>
    <submittedName>
        <fullName evidence="1">SAM-dependent methyltransferase</fullName>
    </submittedName>
</protein>
<evidence type="ECO:0000313" key="2">
    <source>
        <dbReference type="Proteomes" id="UP000243605"/>
    </source>
</evidence>
<dbReference type="Proteomes" id="UP000243605">
    <property type="component" value="Unassembled WGS sequence"/>
</dbReference>
<dbReference type="EMBL" id="FOIT01000001">
    <property type="protein sequence ID" value="SEV88223.1"/>
    <property type="molecule type" value="Genomic_DNA"/>
</dbReference>
<dbReference type="PANTHER" id="PTHR36112">
    <property type="entry name" value="RIBOSOMAL RNA SMALL SUBUNIT METHYLTRANSFERASE J"/>
    <property type="match status" value="1"/>
</dbReference>
<dbReference type="Pfam" id="PF04445">
    <property type="entry name" value="SAM_MT"/>
    <property type="match status" value="1"/>
</dbReference>
<keyword evidence="1" id="KW-0808">Transferase</keyword>
<keyword evidence="2" id="KW-1185">Reference proteome</keyword>
<dbReference type="SUPFAM" id="SSF53335">
    <property type="entry name" value="S-adenosyl-L-methionine-dependent methyltransferases"/>
    <property type="match status" value="1"/>
</dbReference>
<dbReference type="PANTHER" id="PTHR36112:SF1">
    <property type="entry name" value="RIBOSOMAL RNA SMALL SUBUNIT METHYLTRANSFERASE J"/>
    <property type="match status" value="1"/>
</dbReference>
<reference evidence="1 2" key="1">
    <citation type="submission" date="2016-10" db="EMBL/GenBank/DDBJ databases">
        <authorList>
            <person name="Varghese N."/>
            <person name="Submissions S."/>
        </authorList>
    </citation>
    <scope>NUCLEOTIDE SEQUENCE [LARGE SCALE GENOMIC DNA]</scope>
    <source>
        <strain evidence="1 2">IBRC-M10081</strain>
    </source>
</reference>
<dbReference type="GO" id="GO:0008990">
    <property type="term" value="F:rRNA (guanine-N2-)-methyltransferase activity"/>
    <property type="evidence" value="ECO:0007669"/>
    <property type="project" value="InterPro"/>
</dbReference>
<dbReference type="RefSeq" id="WP_091473922.1">
    <property type="nucleotide sequence ID" value="NZ_FOIT01000001.1"/>
</dbReference>
<dbReference type="Gene3D" id="3.40.50.150">
    <property type="entry name" value="Vaccinia Virus protein VP39"/>
    <property type="match status" value="1"/>
</dbReference>
<dbReference type="InterPro" id="IPR029063">
    <property type="entry name" value="SAM-dependent_MTases_sf"/>
</dbReference>
<organism evidence="1 2">
    <name type="scientific">Aliicoccus persicus</name>
    <dbReference type="NCBI Taxonomy" id="930138"/>
    <lineage>
        <taxon>Bacteria</taxon>
        <taxon>Bacillati</taxon>
        <taxon>Bacillota</taxon>
        <taxon>Bacilli</taxon>
        <taxon>Bacillales</taxon>
        <taxon>Staphylococcaceae</taxon>
        <taxon>Aliicoccus</taxon>
    </lineage>
</organism>
<proteinExistence type="predicted"/>
<dbReference type="OrthoDB" id="1653798at2"/>
<accession>A0A662Z469</accession>
<keyword evidence="1" id="KW-0489">Methyltransferase</keyword>
<name>A0A662Z469_9STAP</name>
<dbReference type="InterPro" id="IPR007536">
    <property type="entry name" value="16SrRNA_methylTrfase_J"/>
</dbReference>
<evidence type="ECO:0000313" key="1">
    <source>
        <dbReference type="EMBL" id="SEV88223.1"/>
    </source>
</evidence>
<dbReference type="AlphaFoldDB" id="A0A662Z469"/>
<gene>
    <name evidence="1" type="ORF">SAMN05192557_0706</name>
</gene>
<sequence>MIISTSYKTNQSILHKAQQLSSKYSLTYVPRGKNTLKQLFQKYQCPVIIVTGTHIRFHSQDAEIYFHPNIGQIRSKRIVDGETDALIEISQLKPGMSLLDCTLGLGADSLIASQVVGESGRVVAIESNFVMYLITSEGLKYYPFDNPILEEASKRIETYHQNAFDFLKAQDDDSFDVVYFDPMFDSDIKETTPLNHVRKIADYSTLNHETIAEAKRVAKQYVIMKNHYLSDTFKSLGFIQQKRKTSQFHYGVIKIH</sequence>